<keyword evidence="1" id="KW-0496">Mitochondrion</keyword>
<proteinExistence type="predicted"/>
<sequence length="102" mass="10839">MGANRITHEPIPLALSPCSGVPYDRLKPSFGGCHLTSVLFSLFNPAIPISRDSLSPVGPQSRASLYGTAFPRNEGVSTWIGAHAITNSEMEALLLVGHSSHQ</sequence>
<geneLocation type="mitochondrion" evidence="1"/>
<gene>
    <name evidence="1" type="primary">orf05803</name>
    <name evidence="1" type="ORF">Q903MT_gene5771</name>
</gene>
<dbReference type="EMBL" id="MK697702">
    <property type="protein sequence ID" value="QHR91735.1"/>
    <property type="molecule type" value="Genomic_DNA"/>
</dbReference>
<dbReference type="AlphaFoldDB" id="A0A6B9XWW7"/>
<organism evidence="1">
    <name type="scientific">Picea sitchensis</name>
    <name type="common">Sitka spruce</name>
    <name type="synonym">Pinus sitchensis</name>
    <dbReference type="NCBI Taxonomy" id="3332"/>
    <lineage>
        <taxon>Eukaryota</taxon>
        <taxon>Viridiplantae</taxon>
        <taxon>Streptophyta</taxon>
        <taxon>Embryophyta</taxon>
        <taxon>Tracheophyta</taxon>
        <taxon>Spermatophyta</taxon>
        <taxon>Pinopsida</taxon>
        <taxon>Pinidae</taxon>
        <taxon>Conifers I</taxon>
        <taxon>Pinales</taxon>
        <taxon>Pinaceae</taxon>
        <taxon>Picea</taxon>
    </lineage>
</organism>
<evidence type="ECO:0000313" key="1">
    <source>
        <dbReference type="EMBL" id="QHR91735.1"/>
    </source>
</evidence>
<accession>A0A6B9XWW7</accession>
<reference evidence="1" key="1">
    <citation type="submission" date="2019-03" db="EMBL/GenBank/DDBJ databases">
        <title>Largest Complete Mitochondrial Genome of a Gymnosperm, Sitka Spruce (Picea sitchensis), Indicates Complex Physical Structure.</title>
        <authorList>
            <person name="Jackman S.D."/>
            <person name="Coombe L."/>
            <person name="Warren R."/>
            <person name="Kirk H."/>
            <person name="Trinh E."/>
            <person name="McLeod T."/>
            <person name="Pleasance S."/>
            <person name="Pandoh P."/>
            <person name="Zhao Y."/>
            <person name="Coope R."/>
            <person name="Bousquet J."/>
            <person name="Bohlmann J.C."/>
            <person name="Jones S.J.M."/>
            <person name="Birol I."/>
        </authorList>
    </citation>
    <scope>NUCLEOTIDE SEQUENCE</scope>
    <source>
        <strain evidence="1">Q903</strain>
    </source>
</reference>
<name>A0A6B9XWW7_PICSI</name>
<protein>
    <submittedName>
        <fullName evidence="1">Uncharacterized protein</fullName>
    </submittedName>
</protein>